<organism evidence="5 6">
    <name type="scientific">Mesorhizobium humile</name>
    <dbReference type="NCBI Taxonomy" id="3072313"/>
    <lineage>
        <taxon>Bacteria</taxon>
        <taxon>Pseudomonadati</taxon>
        <taxon>Pseudomonadota</taxon>
        <taxon>Alphaproteobacteria</taxon>
        <taxon>Hyphomicrobiales</taxon>
        <taxon>Phyllobacteriaceae</taxon>
        <taxon>Mesorhizobium</taxon>
    </lineage>
</organism>
<dbReference type="PANTHER" id="PTHR45024">
    <property type="entry name" value="DEHYDROGENASES, SHORT CHAIN"/>
    <property type="match status" value="1"/>
</dbReference>
<evidence type="ECO:0000313" key="6">
    <source>
        <dbReference type="Proteomes" id="UP001280156"/>
    </source>
</evidence>
<dbReference type="SUPFAM" id="SSF51735">
    <property type="entry name" value="NAD(P)-binding Rossmann-fold domains"/>
    <property type="match status" value="1"/>
</dbReference>
<dbReference type="PANTHER" id="PTHR45024:SF2">
    <property type="entry name" value="SCP2 DOMAIN-CONTAINING PROTEIN"/>
    <property type="match status" value="1"/>
</dbReference>
<dbReference type="EMBL" id="JAVIIV010000019">
    <property type="protein sequence ID" value="MDX8488355.1"/>
    <property type="molecule type" value="Genomic_DNA"/>
</dbReference>
<dbReference type="RefSeq" id="WP_320298649.1">
    <property type="nucleotide sequence ID" value="NZ_JAVIIU010000018.1"/>
</dbReference>
<dbReference type="Proteomes" id="UP001280156">
    <property type="component" value="Unassembled WGS sequence"/>
</dbReference>
<keyword evidence="6" id="KW-1185">Reference proteome</keyword>
<dbReference type="Pfam" id="PF00106">
    <property type="entry name" value="adh_short"/>
    <property type="match status" value="1"/>
</dbReference>
<sequence>MTRLKDRVAIVTGAGSGLGRSHALMLASLGAKVVVNDLGVGLDGSQTGLSPADEVVAEIRAGGGEAVVSRHDVSDWDAAADMVRFAIETFGDLHVLVNNAGILRDRAFVNMEERDWDSVIAVHLKGHAATSKHAVTYWRDRAKAGHQINASIVHTSSVSGYRGNFGQANYAAAKLGIVALSRVIEIEASRYGVRSNAVSPSARTRMIGSIQTAPVENGFDPLDPSNVSSVVAWLAAKECPANGQLFQVYGSRLLILSLPQVVSDLMNPSGQWAFEDLDREVPPRLITHPSGKELIADLHAHQGGLCS</sequence>
<keyword evidence="2" id="KW-0560">Oxidoreductase</keyword>
<evidence type="ECO:0000256" key="1">
    <source>
        <dbReference type="ARBA" id="ARBA00006484"/>
    </source>
</evidence>
<evidence type="ECO:0000313" key="5">
    <source>
        <dbReference type="EMBL" id="MDX8488355.1"/>
    </source>
</evidence>
<dbReference type="InterPro" id="IPR051687">
    <property type="entry name" value="Peroxisomal_Beta-Oxidation"/>
</dbReference>
<dbReference type="SMART" id="SM00822">
    <property type="entry name" value="PKS_KR"/>
    <property type="match status" value="1"/>
</dbReference>
<evidence type="ECO:0000259" key="4">
    <source>
        <dbReference type="SMART" id="SM00822"/>
    </source>
</evidence>
<feature type="domain" description="Ketoreductase" evidence="4">
    <location>
        <begin position="7"/>
        <end position="239"/>
    </location>
</feature>
<dbReference type="InterPro" id="IPR057326">
    <property type="entry name" value="KR_dom"/>
</dbReference>
<evidence type="ECO:0000256" key="2">
    <source>
        <dbReference type="ARBA" id="ARBA00023002"/>
    </source>
</evidence>
<dbReference type="Gene3D" id="3.40.50.720">
    <property type="entry name" value="NAD(P)-binding Rossmann-like Domain"/>
    <property type="match status" value="1"/>
</dbReference>
<reference evidence="5 6" key="1">
    <citation type="submission" date="2023-08" db="EMBL/GenBank/DDBJ databases">
        <title>Implementing the SeqCode for naming new Mesorhizobium species isolated from Vachellia karroo root nodules.</title>
        <authorList>
            <person name="Van Lill M."/>
        </authorList>
    </citation>
    <scope>NUCLEOTIDE SEQUENCE [LARGE SCALE GENOMIC DNA]</scope>
    <source>
        <strain evidence="5 6">VK2B</strain>
    </source>
</reference>
<dbReference type="PRINTS" id="PR00081">
    <property type="entry name" value="GDHRDH"/>
</dbReference>
<protein>
    <submittedName>
        <fullName evidence="5">SDR family NAD(P)-dependent oxidoreductase</fullName>
    </submittedName>
</protein>
<dbReference type="InterPro" id="IPR036291">
    <property type="entry name" value="NAD(P)-bd_dom_sf"/>
</dbReference>
<accession>A0ABU4YMZ0</accession>
<comment type="similarity">
    <text evidence="1 3">Belongs to the short-chain dehydrogenases/reductases (SDR) family.</text>
</comment>
<proteinExistence type="inferred from homology"/>
<evidence type="ECO:0000256" key="3">
    <source>
        <dbReference type="RuleBase" id="RU000363"/>
    </source>
</evidence>
<dbReference type="PRINTS" id="PR00080">
    <property type="entry name" value="SDRFAMILY"/>
</dbReference>
<gene>
    <name evidence="5" type="ORF">RFM52_24575</name>
</gene>
<comment type="caution">
    <text evidence="5">The sequence shown here is derived from an EMBL/GenBank/DDBJ whole genome shotgun (WGS) entry which is preliminary data.</text>
</comment>
<name>A0ABU4YMZ0_9HYPH</name>
<dbReference type="InterPro" id="IPR002347">
    <property type="entry name" value="SDR_fam"/>
</dbReference>